<dbReference type="InterPro" id="IPR036291">
    <property type="entry name" value="NAD(P)-bd_dom_sf"/>
</dbReference>
<dbReference type="InterPro" id="IPR050223">
    <property type="entry name" value="D-isomer_2-hydroxyacid_DH"/>
</dbReference>
<dbReference type="Proteomes" id="UP000623795">
    <property type="component" value="Unassembled WGS sequence"/>
</dbReference>
<evidence type="ECO:0000256" key="1">
    <source>
        <dbReference type="ARBA" id="ARBA00023002"/>
    </source>
</evidence>
<evidence type="ECO:0000313" key="6">
    <source>
        <dbReference type="Proteomes" id="UP000623795"/>
    </source>
</evidence>
<reference evidence="5 6" key="1">
    <citation type="submission" date="2019-12" db="EMBL/GenBank/DDBJ databases">
        <title>Comparative genomics gives insights into the taxonomy of the Azoarcus-Aromatoleum group and reveals separate origins of nif in the plant-associated Azoarcus and non-plant-associated Aromatoleum sub-groups.</title>
        <authorList>
            <person name="Lafos M."/>
            <person name="Maluk M."/>
            <person name="Batista M."/>
            <person name="Junghare M."/>
            <person name="Carmona M."/>
            <person name="Faoro H."/>
            <person name="Cruz L.M."/>
            <person name="Battistoni F."/>
            <person name="De Souza E."/>
            <person name="Pedrosa F."/>
            <person name="Chen W.-M."/>
            <person name="Poole P.S."/>
            <person name="Dixon R.A."/>
            <person name="James E.K."/>
        </authorList>
    </citation>
    <scope>NUCLEOTIDE SEQUENCE [LARGE SCALE GENOMIC DNA]</scope>
    <source>
        <strain evidence="5 6">Td21</strain>
    </source>
</reference>
<feature type="domain" description="D-isomer specific 2-hydroxyacid dehydrogenase NAD-binding" evidence="4">
    <location>
        <begin position="110"/>
        <end position="290"/>
    </location>
</feature>
<dbReference type="SUPFAM" id="SSF52283">
    <property type="entry name" value="Formate/glycerate dehydrogenase catalytic domain-like"/>
    <property type="match status" value="1"/>
</dbReference>
<keyword evidence="6" id="KW-1185">Reference proteome</keyword>
<dbReference type="InterPro" id="IPR029753">
    <property type="entry name" value="D-isomer_DH_CS"/>
</dbReference>
<gene>
    <name evidence="5" type="ORF">GPA22_06655</name>
</gene>
<dbReference type="Gene3D" id="3.40.50.720">
    <property type="entry name" value="NAD(P)-binding Rossmann-like Domain"/>
    <property type="match status" value="2"/>
</dbReference>
<organism evidence="5 6">
    <name type="scientific">Aromatoleum toluvorans</name>
    <dbReference type="NCBI Taxonomy" id="92002"/>
    <lineage>
        <taxon>Bacteria</taxon>
        <taxon>Pseudomonadati</taxon>
        <taxon>Pseudomonadota</taxon>
        <taxon>Betaproteobacteria</taxon>
        <taxon>Rhodocyclales</taxon>
        <taxon>Rhodocyclaceae</taxon>
        <taxon>Aromatoleum</taxon>
    </lineage>
</organism>
<dbReference type="PANTHER" id="PTHR10996:SF283">
    <property type="entry name" value="GLYOXYLATE_HYDROXYPYRUVATE REDUCTASE B"/>
    <property type="match status" value="1"/>
</dbReference>
<evidence type="ECO:0000259" key="4">
    <source>
        <dbReference type="Pfam" id="PF02826"/>
    </source>
</evidence>
<comment type="caution">
    <text evidence="5">The sequence shown here is derived from an EMBL/GenBank/DDBJ whole genome shotgun (WGS) entry which is preliminary data.</text>
</comment>
<name>A0ABX1PVF5_9RHOO</name>
<dbReference type="CDD" id="cd05301">
    <property type="entry name" value="GDH"/>
    <property type="match status" value="1"/>
</dbReference>
<proteinExistence type="inferred from homology"/>
<dbReference type="PROSITE" id="PS00670">
    <property type="entry name" value="D_2_HYDROXYACID_DH_2"/>
    <property type="match status" value="1"/>
</dbReference>
<dbReference type="EMBL" id="WTVN01000007">
    <property type="protein sequence ID" value="NMG43413.1"/>
    <property type="molecule type" value="Genomic_DNA"/>
</dbReference>
<dbReference type="RefSeq" id="WP_169255324.1">
    <property type="nucleotide sequence ID" value="NZ_WTVN01000007.1"/>
</dbReference>
<comment type="similarity">
    <text evidence="2">Belongs to the D-isomer specific 2-hydroxyacid dehydrogenase family.</text>
</comment>
<evidence type="ECO:0000259" key="3">
    <source>
        <dbReference type="Pfam" id="PF00389"/>
    </source>
</evidence>
<sequence>MTRPRLILTRRWPAEVERALSERFDVRLNTEDRPFTRDEIRAALAACDALLATVSDRIDADALGTAPNAKLIANYGVGYSHIDIDAARGLGIAVTNTPDVLTDCTADLAITLMLMVARRAGEGERELRSGNWTGWRPTHMIGSKVSGKTLGLVGMGRIARAVAMRAQHGFGMKIVFFNRSRVPAEALAGLAARQCDTVEEVLAQSDFVSLHCPGGAATRHLINAERLALMRRDAFLINTARGEVVDEAALVDALRSGTIAGAGLDVFEREPLVSEGLMTLENVVLLPHLGSATRETRVGMGMRVLENVEAFFAGRTPPDRVA</sequence>
<evidence type="ECO:0000313" key="5">
    <source>
        <dbReference type="EMBL" id="NMG43413.1"/>
    </source>
</evidence>
<dbReference type="Pfam" id="PF02826">
    <property type="entry name" value="2-Hacid_dh_C"/>
    <property type="match status" value="1"/>
</dbReference>
<feature type="domain" description="D-isomer specific 2-hydroxyacid dehydrogenase catalytic" evidence="3">
    <location>
        <begin position="15"/>
        <end position="321"/>
    </location>
</feature>
<dbReference type="InterPro" id="IPR006139">
    <property type="entry name" value="D-isomer_2_OHA_DH_cat_dom"/>
</dbReference>
<dbReference type="PANTHER" id="PTHR10996">
    <property type="entry name" value="2-HYDROXYACID DEHYDROGENASE-RELATED"/>
    <property type="match status" value="1"/>
</dbReference>
<protein>
    <submittedName>
        <fullName evidence="5">D-glycerate dehydrogenase</fullName>
    </submittedName>
</protein>
<dbReference type="PROSITE" id="PS00671">
    <property type="entry name" value="D_2_HYDROXYACID_DH_3"/>
    <property type="match status" value="1"/>
</dbReference>
<accession>A0ABX1PVF5</accession>
<dbReference type="Pfam" id="PF00389">
    <property type="entry name" value="2-Hacid_dh"/>
    <property type="match status" value="1"/>
</dbReference>
<dbReference type="InterPro" id="IPR006140">
    <property type="entry name" value="D-isomer_DH_NAD-bd"/>
</dbReference>
<dbReference type="SUPFAM" id="SSF51735">
    <property type="entry name" value="NAD(P)-binding Rossmann-fold domains"/>
    <property type="match status" value="1"/>
</dbReference>
<keyword evidence="1 2" id="KW-0560">Oxidoreductase</keyword>
<evidence type="ECO:0000256" key="2">
    <source>
        <dbReference type="RuleBase" id="RU003719"/>
    </source>
</evidence>